<evidence type="ECO:0000256" key="3">
    <source>
        <dbReference type="SAM" id="MobiDB-lite"/>
    </source>
</evidence>
<dbReference type="Gene3D" id="2.30.29.30">
    <property type="entry name" value="Pleckstrin-homology domain (PH domain)/Phosphotyrosine-binding domain (PTB)"/>
    <property type="match status" value="1"/>
</dbReference>
<dbReference type="InterPro" id="IPR016024">
    <property type="entry name" value="ARM-type_fold"/>
</dbReference>
<evidence type="ECO:0000313" key="5">
    <source>
        <dbReference type="EMBL" id="KAJ1643959.1"/>
    </source>
</evidence>
<feature type="domain" description="Ras-GAP" evidence="4">
    <location>
        <begin position="1505"/>
        <end position="1699"/>
    </location>
</feature>
<dbReference type="SMART" id="SM00323">
    <property type="entry name" value="RasGAP"/>
    <property type="match status" value="1"/>
</dbReference>
<name>A0A9W7XJX5_9FUNG</name>
<dbReference type="SUPFAM" id="SSF52087">
    <property type="entry name" value="CRAL/TRIO domain"/>
    <property type="match status" value="1"/>
</dbReference>
<feature type="compositionally biased region" description="Low complexity" evidence="3">
    <location>
        <begin position="969"/>
        <end position="986"/>
    </location>
</feature>
<feature type="compositionally biased region" description="Polar residues" evidence="3">
    <location>
        <begin position="1869"/>
        <end position="1878"/>
    </location>
</feature>
<evidence type="ECO:0000256" key="2">
    <source>
        <dbReference type="ARBA" id="ARBA00022553"/>
    </source>
</evidence>
<feature type="compositionally biased region" description="Basic and acidic residues" evidence="3">
    <location>
        <begin position="931"/>
        <end position="943"/>
    </location>
</feature>
<dbReference type="EMBL" id="JANBOH010000204">
    <property type="protein sequence ID" value="KAJ1643959.1"/>
    <property type="molecule type" value="Genomic_DNA"/>
</dbReference>
<dbReference type="SUPFAM" id="SSF48350">
    <property type="entry name" value="GTPase activation domain, GAP"/>
    <property type="match status" value="1"/>
</dbReference>
<dbReference type="PANTHER" id="PTHR10194:SF142">
    <property type="entry name" value="NEUROFIBROMIN"/>
    <property type="match status" value="1"/>
</dbReference>
<dbReference type="InterPro" id="IPR039360">
    <property type="entry name" value="Ras_GTPase"/>
</dbReference>
<protein>
    <submittedName>
        <fullName evidence="5">Ras GTPase activating protein ira2</fullName>
    </submittedName>
</protein>
<evidence type="ECO:0000259" key="4">
    <source>
        <dbReference type="PROSITE" id="PS50018"/>
    </source>
</evidence>
<dbReference type="SUPFAM" id="SSF48371">
    <property type="entry name" value="ARM repeat"/>
    <property type="match status" value="1"/>
</dbReference>
<dbReference type="CDD" id="cd00170">
    <property type="entry name" value="SEC14"/>
    <property type="match status" value="1"/>
</dbReference>
<organism evidence="5 6">
    <name type="scientific">Coemansia asiatica</name>
    <dbReference type="NCBI Taxonomy" id="1052880"/>
    <lineage>
        <taxon>Eukaryota</taxon>
        <taxon>Fungi</taxon>
        <taxon>Fungi incertae sedis</taxon>
        <taxon>Zoopagomycota</taxon>
        <taxon>Kickxellomycotina</taxon>
        <taxon>Kickxellomycetes</taxon>
        <taxon>Kickxellales</taxon>
        <taxon>Kickxellaceae</taxon>
        <taxon>Coemansia</taxon>
    </lineage>
</organism>
<dbReference type="PROSITE" id="PS50018">
    <property type="entry name" value="RAS_GTPASE_ACTIV_2"/>
    <property type="match status" value="1"/>
</dbReference>
<dbReference type="Gene3D" id="1.10.506.10">
    <property type="entry name" value="GTPase Activation - p120gap, domain 1"/>
    <property type="match status" value="2"/>
</dbReference>
<accession>A0A9W7XJX5</accession>
<gene>
    <name evidence="5" type="primary">IRA2</name>
    <name evidence="5" type="ORF">LPJ64_004318</name>
</gene>
<feature type="region of interest" description="Disordered" evidence="3">
    <location>
        <begin position="924"/>
        <end position="943"/>
    </location>
</feature>
<feature type="region of interest" description="Disordered" evidence="3">
    <location>
        <begin position="2167"/>
        <end position="2200"/>
    </location>
</feature>
<dbReference type="InterPro" id="IPR023152">
    <property type="entry name" value="RasGAP_CS"/>
</dbReference>
<dbReference type="PROSITE" id="PS00509">
    <property type="entry name" value="RAS_GTPASE_ACTIV_1"/>
    <property type="match status" value="1"/>
</dbReference>
<proteinExistence type="predicted"/>
<keyword evidence="6" id="KW-1185">Reference proteome</keyword>
<dbReference type="InterPro" id="IPR008936">
    <property type="entry name" value="Rho_GTPase_activation_prot"/>
</dbReference>
<feature type="compositionally biased region" description="Low complexity" evidence="3">
    <location>
        <begin position="1844"/>
        <end position="1858"/>
    </location>
</feature>
<dbReference type="InterPro" id="IPR011993">
    <property type="entry name" value="PH-like_dom_sf"/>
</dbReference>
<sequence>MPYEVALVERLIASFKDMLPCFSGRQIDQLSMDKEFYENVNVLIELHEMRLGALLRRLFSLLEAISRAAQGSEQRNGSLYQQSQLLVLRVIAMGMFYHWHQIYAAQGVSKDKSLIKALSVKDVSGVEEAGEGGARDDTDGPQSIGMGFNVGDFPLFYPSPLEEPVAKRAFSIATEYFRNWTSPHSVRLLADTVGNQSRYMFYLRSTHTSQSTPLSSAMMEVAVGTSILTKFVRACIAEPTADMSFEIQEAAGAVFMFVSSTNWNVAMQRAKSCLYLVLSRGDDMADLTDIRFLEFATMDITRLAQVIDAFGDVFTRLRPNDQLKLAIVLRRVIWGFITRCGGTFIDMYRNVYRPASNRIEQLAENLRAVIESCGRNMAHPAFYQLKVMLLLICPDSVVHAAEHAIEHGEGRDDGCTSHVRFIARVRQMLASRDVPECALLAAHELQRVASVLTPLPGNNVSRLAELFENDVNAVVLDASNRVSPYREEPIESKILLLSTMTNQFQTNPEKGLQVFLPYISGTKAEAWFQLAFVHAVGASTNQRYYIKGGIKSFPVFNKMISNVFLDLLRRNVDTIQTISEQQAAGAGAQARTAGYGRRLPGFNGDGSAYAPAKSICDMALNIAGTGEKVSIIPPNEIAQRVQIVANIMDVIIAEPRLVIYGENEDAKFESLELVVNAISQCIQEPSIAIQRRAGMALRSLFSPLLVHEWVQSADIAFAMWTLSLQVMQGVCRAIVHSMVTSTMAQHRQLLEIMFDMLVLSNSLLELSNGAMGVSLEMAEYPQFEVAFEVFIMLHLWADDPDISQLTQECMRLKTHSQQIMVDAGISFDNLASNSRLYQELDTNDIKQAGMFSRLAQMRAIFRTIRKHMRPTPGAQAAWQEIYKLWRQMLQVLVMREETARVPESLAERDASVAAAAAAAAAAAGVTPVPARSEKDDKKDQASRRRNMFEKLTGQASKSARAAGNLAVSMTSSSSSTGGASSAALSANPTAGGSISPSTTRDDYHSTSILRQAGLVAAGAQLPAIIKSQNLSISELRTQWRYCTGFLLAAGGACISDGPTSSDRLGNGGDNAEIHSLLEHFIGECLKLIVSDDIQLRELTKEGLGNKTHPGIYMLFLDGCLLSMKRFMLPSGEVSVSDSRTLFVSQCISIIESLIDREVTDLLLRSSMNIDFSPVLLTMCKYLNAASLQSANGAIQERIRFTRMLDTFLQSPLRQAIVQEVNLRNDILEVFVNWVTELRAMDPRTLRSEEPHMSKLLIDLTTSTMRVLIQILDKLPVKPMSTPNQVNANQPTDVRSQRARAYRRYFDFFVRFMSQCRMIEIQEFSTMTSVHATHSAAAAALGPAAANGATATSRGRTNRSESFVASTTDVGVGRDIARNIYSSSGVGGSLAASANTASQLGPNRFNRELSQSAELLLNISIKSLTNMLAANLEIGLQYSLSIIYHEDTKLRALFTDMFTTILNQGIDIDSLAGDTPDHWKAQLVEALVDPGLKLLLGINEVCQVQDVDDLGSALINIFECKRQTKILFEKVITVELERTDSAAELFRRNCLATRLLSYYAKLHGDGYLKSTLVPAIRKLLAQPPGTLTFELNPNKMTESADRDRNLKNVERLCSLVIDAIVGSVSNLPATLRWLCNLIYRIVITRFPDAGYNAIGGFIFLRFLCPAIVAPDSHGICGPITNPEVRRGLLLCTKITHNLANDIMFGNKETYMVPLNKFISENRTRTMNFLSEIAELAEDAESIFEGPAKSIASSTGAASAAGGRPSTDYVASEADTEASHADIAGISPKDFITVQRFIFDHLDRLEAYLSREPMVRMNVHSKTSEKRKSSHSRNAVLAAANAAATANSGAANPAATSSTTDGSPGSAGHGKTSNGDGATAQTSEITATENLFTQVSYVMRQLGPLAAPVEPVQSKMMTAAVEAGTSGNVGSEEMFFEILRRDANRNTDAIAKKAIVYIGGVSREKRPVVYVIARRMQMQYLDMDVMMLHVLRLLEPFSNKGFEVFFDLTQFGPANEVSMQWIGQLKRIIPESIINNVQSIYWYNVNSYFRKYVKSGNLSMPPRLARRSVFPHSLSDLHEFLASPQADLPPGTVSLDSDNGINISPTTRVSRTQPPLPCMVKITPEAIQITALRRQEVFGLSTYFNDVFHITEIADAQLLPNIDFPVSADGSEAGNSHKGRGQLQRTASRNSESDRGLDGKSKSEDQLVSIQFEGGNAPLIFSSPKSELMFKAIRSARSRFTNHNNTPTVQERAIRPADVPGTLLNVALLNCGSENSALRISAYRMLISVVATFNMDVGHELAFASDLCLPPNPLQFIFRICTRLSISAPDMTLELLSEALLAFTKCAQNMKPWILHYIQPWLLCLGQFTHDTASHPDALSRTQDIVRSLVRLHLKEPTMYMHFKEHVWSLIARVEELTDIVLDILVSVSLEYGALTVETELIADMMATLAGKNPRYNKLVPRLRKLVAQTCSMSVAHISNHQLWPEIAVYMRLLLTISFSNCNLADEYLADVAFIACMLLKSGPGLIQATLHGIVMHVVHSLALTQCNGMIIDQTFSSTITGANSFAGNPVRQLNEKNDVGAETNPSHYLSPYAQLAQQLAELIQTRTKFNFGLRAKSTSTVTFIASSYTRGGAASTLNPEALMEFKDEINHVGHTLESPRESLAGVERVAQIFLRIMDNPGFANGRGNSWRARWTTLVTASTFVFNPAIQPRAFVLLGKLAAFDEVDDDLLYQTLATLRGALASLGETDEALPISVLLCLVNMVGNLPPDSSYLASLFWVGIAVMQIGHLALYKVGLSLISKVMRTLDACGAFMPENGEGFQHFLMSARVAVEKAADQMDEAVGISFRYSFCSALSLLLLRGMEDMSTKDEAYEVLLQVIGIVANCRKWQQADSANSDRKYDLILPYLIIILPTAGVRKELVHVFTSSGLAMSSDTKQNIEHGGYVRLLDQIHKIDIARKCQSDYILYPSILASMLHKTRSDQETMILYSILASNITWADSTMSLLVIESLAPTMSTTMNSHNSKLTHKLHDVMVRLAIVRPHFDPDMFIQQQSLLQQQSGAAGALADIAHSLTVEAIAATTRKSVGTTTSAATAAAGGGGHVGSLSPTATGAVGHRVSNAPPTRSREDSTDRNPISSTRSQDTVSMMSKQSSNPSLGNPEASSFDRSMVPAHKEYLARIGFGGLGRAIVFDGNMVQWRELAELASLVVDQML</sequence>
<feature type="region of interest" description="Disordered" evidence="3">
    <location>
        <begin position="1844"/>
        <end position="1878"/>
    </location>
</feature>
<feature type="compositionally biased region" description="Polar residues" evidence="3">
    <location>
        <begin position="987"/>
        <end position="998"/>
    </location>
</feature>
<dbReference type="PANTHER" id="PTHR10194">
    <property type="entry name" value="RAS GTPASE-ACTIVATING PROTEINS"/>
    <property type="match status" value="1"/>
</dbReference>
<evidence type="ECO:0000313" key="6">
    <source>
        <dbReference type="Proteomes" id="UP001145021"/>
    </source>
</evidence>
<dbReference type="Pfam" id="PF00616">
    <property type="entry name" value="RasGAP"/>
    <property type="match status" value="1"/>
</dbReference>
<feature type="compositionally biased region" description="Polar residues" evidence="3">
    <location>
        <begin position="3132"/>
        <end position="3163"/>
    </location>
</feature>
<keyword evidence="1" id="KW-0343">GTPase activation</keyword>
<dbReference type="GO" id="GO:0005096">
    <property type="term" value="F:GTPase activator activity"/>
    <property type="evidence" value="ECO:0007669"/>
    <property type="project" value="UniProtKB-KW"/>
</dbReference>
<keyword evidence="2" id="KW-0597">Phosphoprotein</keyword>
<feature type="compositionally biased region" description="Low complexity" evidence="3">
    <location>
        <begin position="3086"/>
        <end position="3095"/>
    </location>
</feature>
<feature type="region of interest" description="Disordered" evidence="3">
    <location>
        <begin position="969"/>
        <end position="1002"/>
    </location>
</feature>
<dbReference type="Gene3D" id="3.40.525.10">
    <property type="entry name" value="CRAL-TRIO lipid binding domain"/>
    <property type="match status" value="1"/>
</dbReference>
<evidence type="ECO:0000256" key="1">
    <source>
        <dbReference type="ARBA" id="ARBA00022468"/>
    </source>
</evidence>
<dbReference type="InterPro" id="IPR001251">
    <property type="entry name" value="CRAL-TRIO_dom"/>
</dbReference>
<dbReference type="InterPro" id="IPR001936">
    <property type="entry name" value="RasGAP_dom"/>
</dbReference>
<feature type="region of interest" description="Disordered" evidence="3">
    <location>
        <begin position="3083"/>
        <end position="3163"/>
    </location>
</feature>
<reference evidence="5" key="1">
    <citation type="submission" date="2022-07" db="EMBL/GenBank/DDBJ databases">
        <title>Phylogenomic reconstructions and comparative analyses of Kickxellomycotina fungi.</title>
        <authorList>
            <person name="Reynolds N.K."/>
            <person name="Stajich J.E."/>
            <person name="Barry K."/>
            <person name="Grigoriev I.V."/>
            <person name="Crous P."/>
            <person name="Smith M.E."/>
        </authorList>
    </citation>
    <scope>NUCLEOTIDE SEQUENCE</scope>
    <source>
        <strain evidence="5">NBRC 105413</strain>
    </source>
</reference>
<feature type="compositionally biased region" description="Basic and acidic residues" evidence="3">
    <location>
        <begin position="2189"/>
        <end position="2200"/>
    </location>
</feature>
<dbReference type="Pfam" id="PF13716">
    <property type="entry name" value="CRAL_TRIO_2"/>
    <property type="match status" value="1"/>
</dbReference>
<dbReference type="InterPro" id="IPR036865">
    <property type="entry name" value="CRAL-TRIO_dom_sf"/>
</dbReference>
<dbReference type="Proteomes" id="UP001145021">
    <property type="component" value="Unassembled WGS sequence"/>
</dbReference>
<comment type="caution">
    <text evidence="5">The sequence shown here is derived from an EMBL/GenBank/DDBJ whole genome shotgun (WGS) entry which is preliminary data.</text>
</comment>